<organism evidence="1 2">
    <name type="scientific">Camellia lanceoleosa</name>
    <dbReference type="NCBI Taxonomy" id="1840588"/>
    <lineage>
        <taxon>Eukaryota</taxon>
        <taxon>Viridiplantae</taxon>
        <taxon>Streptophyta</taxon>
        <taxon>Embryophyta</taxon>
        <taxon>Tracheophyta</taxon>
        <taxon>Spermatophyta</taxon>
        <taxon>Magnoliopsida</taxon>
        <taxon>eudicotyledons</taxon>
        <taxon>Gunneridae</taxon>
        <taxon>Pentapetalae</taxon>
        <taxon>asterids</taxon>
        <taxon>Ericales</taxon>
        <taxon>Theaceae</taxon>
        <taxon>Camellia</taxon>
    </lineage>
</organism>
<name>A0ACC0IWJ6_9ERIC</name>
<keyword evidence="2" id="KW-1185">Reference proteome</keyword>
<sequence length="312" mass="35186">MYVVKRDGLQVTLHFNKIIARFKKLKGVTTSQLGELAAETAATMIGNHPDYASWLVEYNAALASICFMILLGFVDDVLDVPWRVKLLLPSIAALPLLMAYAGHPTIVIPKPLIPYLGLEVLDLGLFPLCCEESVRCYAPHEKVNYDTDTFALPGLPDDNIKFSKLKLPYWFKTKGTGWGQLLDIFLEAELKSYGIIINSFYDLEPTYAEHYQNEMGRKLWLVGPVYLFNKAAEEKAERGEKNSIDGGTVLSWLDSKKPNSVIYVSFGSQVRMATKQFLEIAHGVEASGCPFIWVARDLSKNNEEDKRRGKWR</sequence>
<evidence type="ECO:0000313" key="2">
    <source>
        <dbReference type="Proteomes" id="UP001060215"/>
    </source>
</evidence>
<dbReference type="EMBL" id="CM045758">
    <property type="protein sequence ID" value="KAI8029513.1"/>
    <property type="molecule type" value="Genomic_DNA"/>
</dbReference>
<protein>
    <submittedName>
        <fullName evidence="1">UDP-glucose flavonoid 3-O-glucosyltransferase 7</fullName>
    </submittedName>
</protein>
<comment type="caution">
    <text evidence="1">The sequence shown here is derived from an EMBL/GenBank/DDBJ whole genome shotgun (WGS) entry which is preliminary data.</text>
</comment>
<dbReference type="Proteomes" id="UP001060215">
    <property type="component" value="Chromosome 1"/>
</dbReference>
<reference evidence="1 2" key="1">
    <citation type="journal article" date="2022" name="Plant J.">
        <title>Chromosome-level genome of Camellia lanceoleosa provides a valuable resource for understanding genome evolution and self-incompatibility.</title>
        <authorList>
            <person name="Gong W."/>
            <person name="Xiao S."/>
            <person name="Wang L."/>
            <person name="Liao Z."/>
            <person name="Chang Y."/>
            <person name="Mo W."/>
            <person name="Hu G."/>
            <person name="Li W."/>
            <person name="Zhao G."/>
            <person name="Zhu H."/>
            <person name="Hu X."/>
            <person name="Ji K."/>
            <person name="Xiang X."/>
            <person name="Song Q."/>
            <person name="Yuan D."/>
            <person name="Jin S."/>
            <person name="Zhang L."/>
        </authorList>
    </citation>
    <scope>NUCLEOTIDE SEQUENCE [LARGE SCALE GENOMIC DNA]</scope>
    <source>
        <strain evidence="1">SQ_2022a</strain>
    </source>
</reference>
<accession>A0ACC0IWJ6</accession>
<proteinExistence type="predicted"/>
<gene>
    <name evidence="1" type="ORF">LOK49_LG01G01305</name>
</gene>
<evidence type="ECO:0000313" key="1">
    <source>
        <dbReference type="EMBL" id="KAI8029513.1"/>
    </source>
</evidence>